<organism evidence="2 3">
    <name type="scientific">Laetiporus sulphureus 93-53</name>
    <dbReference type="NCBI Taxonomy" id="1314785"/>
    <lineage>
        <taxon>Eukaryota</taxon>
        <taxon>Fungi</taxon>
        <taxon>Dikarya</taxon>
        <taxon>Basidiomycota</taxon>
        <taxon>Agaricomycotina</taxon>
        <taxon>Agaricomycetes</taxon>
        <taxon>Polyporales</taxon>
        <taxon>Laetiporus</taxon>
    </lineage>
</organism>
<dbReference type="EMBL" id="KV427608">
    <property type="protein sequence ID" value="KZT10585.1"/>
    <property type="molecule type" value="Genomic_DNA"/>
</dbReference>
<dbReference type="AlphaFoldDB" id="A0A165GND0"/>
<gene>
    <name evidence="2" type="ORF">LAESUDRAFT_339231</name>
</gene>
<dbReference type="PANTHER" id="PTHR28110:SF1">
    <property type="entry name" value="TRANSMEMBRANE PROTEIN"/>
    <property type="match status" value="1"/>
</dbReference>
<dbReference type="Proteomes" id="UP000076871">
    <property type="component" value="Unassembled WGS sequence"/>
</dbReference>
<evidence type="ECO:0008006" key="4">
    <source>
        <dbReference type="Google" id="ProtNLM"/>
    </source>
</evidence>
<evidence type="ECO:0000313" key="3">
    <source>
        <dbReference type="Proteomes" id="UP000076871"/>
    </source>
</evidence>
<dbReference type="PANTHER" id="PTHR28110">
    <property type="entry name" value="TRANSMEMBRANE PROTEIN"/>
    <property type="match status" value="1"/>
</dbReference>
<proteinExistence type="predicted"/>
<dbReference type="RefSeq" id="XP_040768325.1">
    <property type="nucleotide sequence ID" value="XM_040902083.1"/>
</dbReference>
<reference evidence="2 3" key="1">
    <citation type="journal article" date="2016" name="Mol. Biol. Evol.">
        <title>Comparative Genomics of Early-Diverging Mushroom-Forming Fungi Provides Insights into the Origins of Lignocellulose Decay Capabilities.</title>
        <authorList>
            <person name="Nagy L.G."/>
            <person name="Riley R."/>
            <person name="Tritt A."/>
            <person name="Adam C."/>
            <person name="Daum C."/>
            <person name="Floudas D."/>
            <person name="Sun H."/>
            <person name="Yadav J.S."/>
            <person name="Pangilinan J."/>
            <person name="Larsson K.H."/>
            <person name="Matsuura K."/>
            <person name="Barry K."/>
            <person name="Labutti K."/>
            <person name="Kuo R."/>
            <person name="Ohm R.A."/>
            <person name="Bhattacharya S.S."/>
            <person name="Shirouzu T."/>
            <person name="Yoshinaga Y."/>
            <person name="Martin F.M."/>
            <person name="Grigoriev I.V."/>
            <person name="Hibbett D.S."/>
        </authorList>
    </citation>
    <scope>NUCLEOTIDE SEQUENCE [LARGE SCALE GENOMIC DNA]</scope>
    <source>
        <strain evidence="2 3">93-53</strain>
    </source>
</reference>
<sequence length="347" mass="39150">MLPLPVVVPAKRRLSGTSVRRHRDVLLARARITNLGLLLLGGFTALSLLLNLRYYLFPAPGATWHRPRHPRPPFSLLATVPHSDALSLLNHLIIVPCHGVWQGHDPLKRLDEDDWILEDYQRGGGWVSALNGHIVTAVELATADEKSLLVFSGGQTRPMSTSTEAESYLRLAFAAGMLPTSSDVSSNLLRATTEQYALDSFQNLLFSIARFHEYTGRYPEKITVVGHEIKRQRFFELHRAAMRWSRSRFHYVGIDAEGEEGLKAYEGEKLNGYLPYSVDIYGCHDFLLSKRRSRNPFKRFHSYYTSSPELASLFDWCPDTADGGRAALFHGPLPWDYLRPSIMDAGS</sequence>
<dbReference type="FunCoup" id="A0A165GND0">
    <property type="interactions" value="7"/>
</dbReference>
<keyword evidence="1" id="KW-1133">Transmembrane helix</keyword>
<keyword evidence="1" id="KW-0812">Transmembrane</keyword>
<dbReference type="InterPro" id="IPR055323">
    <property type="entry name" value="C57A10.07/YOR238W"/>
</dbReference>
<evidence type="ECO:0000313" key="2">
    <source>
        <dbReference type="EMBL" id="KZT10585.1"/>
    </source>
</evidence>
<dbReference type="GO" id="GO:0005737">
    <property type="term" value="C:cytoplasm"/>
    <property type="evidence" value="ECO:0007669"/>
    <property type="project" value="TreeGrafter"/>
</dbReference>
<evidence type="ECO:0000256" key="1">
    <source>
        <dbReference type="SAM" id="Phobius"/>
    </source>
</evidence>
<keyword evidence="3" id="KW-1185">Reference proteome</keyword>
<dbReference type="GeneID" id="63819114"/>
<dbReference type="OrthoDB" id="4347at2759"/>
<name>A0A165GND0_9APHY</name>
<dbReference type="InParanoid" id="A0A165GND0"/>
<protein>
    <recommendedName>
        <fullName evidence="4">DUF218 domain-containing protein</fullName>
    </recommendedName>
</protein>
<keyword evidence="1" id="KW-0472">Membrane</keyword>
<accession>A0A165GND0</accession>
<feature type="transmembrane region" description="Helical" evidence="1">
    <location>
        <begin position="35"/>
        <end position="56"/>
    </location>
</feature>